<protein>
    <submittedName>
        <fullName evidence="2">Unannotated protein</fullName>
    </submittedName>
</protein>
<dbReference type="InterPro" id="IPR041581">
    <property type="entry name" value="Glyoxalase_6"/>
</dbReference>
<organism evidence="2">
    <name type="scientific">freshwater metagenome</name>
    <dbReference type="NCBI Taxonomy" id="449393"/>
    <lineage>
        <taxon>unclassified sequences</taxon>
        <taxon>metagenomes</taxon>
        <taxon>ecological metagenomes</taxon>
    </lineage>
</organism>
<dbReference type="InterPro" id="IPR029068">
    <property type="entry name" value="Glyas_Bleomycin-R_OHBP_Dase"/>
</dbReference>
<name>A0A6J7APZ2_9ZZZZ</name>
<dbReference type="CDD" id="cd06587">
    <property type="entry name" value="VOC"/>
    <property type="match status" value="1"/>
</dbReference>
<gene>
    <name evidence="2" type="ORF">UFOPK3099_02631</name>
</gene>
<dbReference type="SUPFAM" id="SSF54593">
    <property type="entry name" value="Glyoxalase/Bleomycin resistance protein/Dihydroxybiphenyl dioxygenase"/>
    <property type="match status" value="1"/>
</dbReference>
<dbReference type="AlphaFoldDB" id="A0A6J7APZ2"/>
<dbReference type="PANTHER" id="PTHR35908">
    <property type="entry name" value="HYPOTHETICAL FUSION PROTEIN"/>
    <property type="match status" value="1"/>
</dbReference>
<dbReference type="Pfam" id="PF18029">
    <property type="entry name" value="Glyoxalase_6"/>
    <property type="match status" value="1"/>
</dbReference>
<dbReference type="PANTHER" id="PTHR35908:SF1">
    <property type="entry name" value="CONSERVED PROTEIN"/>
    <property type="match status" value="1"/>
</dbReference>
<dbReference type="Gene3D" id="3.10.180.10">
    <property type="entry name" value="2,3-Dihydroxybiphenyl 1,2-Dioxygenase, domain 1"/>
    <property type="match status" value="1"/>
</dbReference>
<proteinExistence type="predicted"/>
<evidence type="ECO:0000313" key="2">
    <source>
        <dbReference type="EMBL" id="CAB4834944.1"/>
    </source>
</evidence>
<evidence type="ECO:0000259" key="1">
    <source>
        <dbReference type="PROSITE" id="PS51819"/>
    </source>
</evidence>
<feature type="domain" description="VOC" evidence="1">
    <location>
        <begin position="38"/>
        <end position="151"/>
    </location>
</feature>
<reference evidence="2" key="1">
    <citation type="submission" date="2020-05" db="EMBL/GenBank/DDBJ databases">
        <authorList>
            <person name="Chiriac C."/>
            <person name="Salcher M."/>
            <person name="Ghai R."/>
            <person name="Kavagutti S V."/>
        </authorList>
    </citation>
    <scope>NUCLEOTIDE SEQUENCE</scope>
</reference>
<dbReference type="InterPro" id="IPR037523">
    <property type="entry name" value="VOC_core"/>
</dbReference>
<accession>A0A6J7APZ2</accession>
<dbReference type="PROSITE" id="PS51819">
    <property type="entry name" value="VOC"/>
    <property type="match status" value="1"/>
</dbReference>
<sequence>MRVVLPASGWLMIANVRRCWLSAITSALMGFRGYRLLMADYLVLTLDVADPDVQTAFWCGALGYEHTGGVGHYRMLTDPSGKGPKLLLQQVPESKSAKNRLHLDVHVSDQEGEAARLVALGAHRGERVDEFGIFWITMRDPEGNEFCVCAS</sequence>
<dbReference type="EMBL" id="CAFAAV010000279">
    <property type="protein sequence ID" value="CAB4834944.1"/>
    <property type="molecule type" value="Genomic_DNA"/>
</dbReference>